<sequence>MKPAVGNVPQEQNVIIPPHIRDSTDRYQFTFGSIVSPESCGEESLSPEDLDPPPTLPKISDEFFPSFPVGFLKRMGHDFIYVDGVPGLSVEQHDKNFSYKSEHIQNALRHLIHTPIQLECAGIPYANLIELVCVDLLPKFISIPAANHDTYETYRDNVKRQCQQICEAPDQIVGAQDAKTKDYHIFRKRLLSSQQTLPKNMEEDQRKPTRSDLHEVCRRILVVWQSAASISQQTSWKNVLQESGNKNLKKMLNTRIHNQVKVDYDNSSSSNHTYVRNSLTHINDHQVLYTALEDMHKDLEQVFPLYSLECWEFMHKKSLNAQFGPEEYAYFFLNCVTKRFYFAPLLKACRMCLSMTAKFQNSYERPFPFPLAFRPEFEVATSELEYCIKGLLNSNEEYHRCVSLKTKRNQMTGLDKLVFKSVRIIVFALYFLSIIKTKRVGVGDVIFYAFHRTSNLLAAYSSQTFHLRNLDVEEAWPSINAVCKITGLHFIIAKEAIQSFWDKILEEIKKLLHMLEG</sequence>
<reference evidence="1" key="2">
    <citation type="submission" date="2023-05" db="EMBL/GenBank/DDBJ databases">
        <authorList>
            <person name="Schelkunov M.I."/>
        </authorList>
    </citation>
    <scope>NUCLEOTIDE SEQUENCE</scope>
    <source>
        <strain evidence="1">Hsosn_3</strain>
        <tissue evidence="1">Leaf</tissue>
    </source>
</reference>
<gene>
    <name evidence="1" type="ORF">POM88_051424</name>
</gene>
<dbReference type="AlphaFoldDB" id="A0AAD8H1V2"/>
<evidence type="ECO:0000313" key="1">
    <source>
        <dbReference type="EMBL" id="KAK1358168.1"/>
    </source>
</evidence>
<protein>
    <submittedName>
        <fullName evidence="1">Uncharacterized protein</fullName>
    </submittedName>
</protein>
<proteinExistence type="predicted"/>
<reference evidence="1" key="1">
    <citation type="submission" date="2023-02" db="EMBL/GenBank/DDBJ databases">
        <title>Genome of toxic invasive species Heracleum sosnowskyi carries increased number of genes despite the absence of recent whole-genome duplications.</title>
        <authorList>
            <person name="Schelkunov M."/>
            <person name="Shtratnikova V."/>
            <person name="Makarenko M."/>
            <person name="Klepikova A."/>
            <person name="Omelchenko D."/>
            <person name="Novikova G."/>
            <person name="Obukhova E."/>
            <person name="Bogdanov V."/>
            <person name="Penin A."/>
            <person name="Logacheva M."/>
        </authorList>
    </citation>
    <scope>NUCLEOTIDE SEQUENCE</scope>
    <source>
        <strain evidence="1">Hsosn_3</strain>
        <tissue evidence="1">Leaf</tissue>
    </source>
</reference>
<accession>A0AAD8H1V2</accession>
<dbReference type="EMBL" id="JAUIZM010000011">
    <property type="protein sequence ID" value="KAK1358168.1"/>
    <property type="molecule type" value="Genomic_DNA"/>
</dbReference>
<dbReference type="Proteomes" id="UP001237642">
    <property type="component" value="Unassembled WGS sequence"/>
</dbReference>
<keyword evidence="2" id="KW-1185">Reference proteome</keyword>
<comment type="caution">
    <text evidence="1">The sequence shown here is derived from an EMBL/GenBank/DDBJ whole genome shotgun (WGS) entry which is preliminary data.</text>
</comment>
<evidence type="ECO:0000313" key="2">
    <source>
        <dbReference type="Proteomes" id="UP001237642"/>
    </source>
</evidence>
<name>A0AAD8H1V2_9APIA</name>
<organism evidence="1 2">
    <name type="scientific">Heracleum sosnowskyi</name>
    <dbReference type="NCBI Taxonomy" id="360622"/>
    <lineage>
        <taxon>Eukaryota</taxon>
        <taxon>Viridiplantae</taxon>
        <taxon>Streptophyta</taxon>
        <taxon>Embryophyta</taxon>
        <taxon>Tracheophyta</taxon>
        <taxon>Spermatophyta</taxon>
        <taxon>Magnoliopsida</taxon>
        <taxon>eudicotyledons</taxon>
        <taxon>Gunneridae</taxon>
        <taxon>Pentapetalae</taxon>
        <taxon>asterids</taxon>
        <taxon>campanulids</taxon>
        <taxon>Apiales</taxon>
        <taxon>Apiaceae</taxon>
        <taxon>Apioideae</taxon>
        <taxon>apioid superclade</taxon>
        <taxon>Tordylieae</taxon>
        <taxon>Tordyliinae</taxon>
        <taxon>Heracleum</taxon>
    </lineage>
</organism>